<name>A0A1A7NZQ8_9PAST</name>
<accession>A0A1A7NZQ8</accession>
<comment type="caution">
    <text evidence="1">The sequence shown here is derived from an EMBL/GenBank/DDBJ whole genome shotgun (WGS) entry which is preliminary data.</text>
</comment>
<keyword evidence="2" id="KW-1185">Reference proteome</keyword>
<dbReference type="EMBL" id="JTJL01000014">
    <property type="protein sequence ID" value="OBW95198.1"/>
    <property type="molecule type" value="Genomic_DNA"/>
</dbReference>
<reference evidence="1 2" key="1">
    <citation type="submission" date="2014-11" db="EMBL/GenBank/DDBJ databases">
        <title>Pan-genome of Gallibacterium spp.</title>
        <authorList>
            <person name="Kudirkiene E."/>
            <person name="Bojesen A.M."/>
        </authorList>
    </citation>
    <scope>NUCLEOTIDE SEQUENCE [LARGE SCALE GENOMIC DNA]</scope>
    <source>
        <strain evidence="1 2">F150</strain>
    </source>
</reference>
<dbReference type="Proteomes" id="UP000092649">
    <property type="component" value="Unassembled WGS sequence"/>
</dbReference>
<sequence length="109" mass="12944">MEEDMRNPTRKERVARALLNPNGISEREMVYHFNMTSGRNEVNTLEKELNIQFNREWNKTEDGLGQYYKYHCPNRETALKLIGYINHSAIKREALPFTSEQIQHILNTF</sequence>
<proteinExistence type="predicted"/>
<protein>
    <recommendedName>
        <fullName evidence="3">Hemophilus-specific protein</fullName>
    </recommendedName>
</protein>
<evidence type="ECO:0000313" key="2">
    <source>
        <dbReference type="Proteomes" id="UP000092649"/>
    </source>
</evidence>
<organism evidence="1 2">
    <name type="scientific">Gallibacterium salpingitidis</name>
    <dbReference type="NCBI Taxonomy" id="505341"/>
    <lineage>
        <taxon>Bacteria</taxon>
        <taxon>Pseudomonadati</taxon>
        <taxon>Pseudomonadota</taxon>
        <taxon>Gammaproteobacteria</taxon>
        <taxon>Pasteurellales</taxon>
        <taxon>Pasteurellaceae</taxon>
        <taxon>Gallibacterium</taxon>
    </lineage>
</organism>
<evidence type="ECO:0000313" key="1">
    <source>
        <dbReference type="EMBL" id="OBW95198.1"/>
    </source>
</evidence>
<evidence type="ECO:0008006" key="3">
    <source>
        <dbReference type="Google" id="ProtNLM"/>
    </source>
</evidence>
<gene>
    <name evidence="1" type="ORF">QS62_04215</name>
</gene>
<dbReference type="AlphaFoldDB" id="A0A1A7NZQ8"/>